<keyword evidence="1" id="KW-1133">Transmembrane helix</keyword>
<feature type="transmembrane region" description="Helical" evidence="1">
    <location>
        <begin position="65"/>
        <end position="89"/>
    </location>
</feature>
<accession>A0A2S0KC30</accession>
<dbReference type="KEGG" id="git:C6V83_01950"/>
<evidence type="ECO:0000313" key="3">
    <source>
        <dbReference type="Proteomes" id="UP000239814"/>
    </source>
</evidence>
<keyword evidence="1" id="KW-0472">Membrane</keyword>
<dbReference type="Proteomes" id="UP000239814">
    <property type="component" value="Chromosome"/>
</dbReference>
<dbReference type="RefSeq" id="WP_105940979.1">
    <property type="nucleotide sequence ID" value="NZ_CP027433.1"/>
</dbReference>
<proteinExistence type="predicted"/>
<dbReference type="AlphaFoldDB" id="A0A2S0KC30"/>
<evidence type="ECO:0008006" key="4">
    <source>
        <dbReference type="Google" id="ProtNLM"/>
    </source>
</evidence>
<organism evidence="2 3">
    <name type="scientific">Gordonia iterans</name>
    <dbReference type="NCBI Taxonomy" id="1004901"/>
    <lineage>
        <taxon>Bacteria</taxon>
        <taxon>Bacillati</taxon>
        <taxon>Actinomycetota</taxon>
        <taxon>Actinomycetes</taxon>
        <taxon>Mycobacteriales</taxon>
        <taxon>Gordoniaceae</taxon>
        <taxon>Gordonia</taxon>
    </lineage>
</organism>
<dbReference type="EMBL" id="CP027433">
    <property type="protein sequence ID" value="AVL99244.1"/>
    <property type="molecule type" value="Genomic_DNA"/>
</dbReference>
<keyword evidence="3" id="KW-1185">Reference proteome</keyword>
<feature type="transmembrane region" description="Helical" evidence="1">
    <location>
        <begin position="20"/>
        <end position="44"/>
    </location>
</feature>
<protein>
    <recommendedName>
        <fullName evidence="4">DUF4190 domain-containing protein</fullName>
    </recommendedName>
</protein>
<reference evidence="2 3" key="1">
    <citation type="submission" date="2018-03" db="EMBL/GenBank/DDBJ databases">
        <title>Characteristics and genome of n-alkane degrading marine bacteria Gordonia iterans isolated from crude oil contaminated in Tae-an, South Korea.</title>
        <authorList>
            <person name="Lee S.-S."/>
            <person name="Kim H."/>
        </authorList>
    </citation>
    <scope>NUCLEOTIDE SEQUENCE [LARGE SCALE GENOMIC DNA]</scope>
    <source>
        <strain evidence="2 3">Co17</strain>
    </source>
</reference>
<name>A0A2S0KC30_9ACTN</name>
<evidence type="ECO:0000313" key="2">
    <source>
        <dbReference type="EMBL" id="AVL99244.1"/>
    </source>
</evidence>
<sequence length="90" mass="9354">MTDHPNGAPEQQSGKATLALVLAIVSLVLPYVWFILAIAAIVVARTAQTEITQSGGRILGAGRARTAAIIGWISLVLGLLATIALHTVLQ</sequence>
<gene>
    <name evidence="2" type="ORF">C6V83_01950</name>
</gene>
<keyword evidence="1" id="KW-0812">Transmembrane</keyword>
<evidence type="ECO:0000256" key="1">
    <source>
        <dbReference type="SAM" id="Phobius"/>
    </source>
</evidence>